<dbReference type="InterPro" id="IPR011234">
    <property type="entry name" value="Fumarylacetoacetase-like_C"/>
</dbReference>
<evidence type="ECO:0000313" key="2">
    <source>
        <dbReference type="EMBL" id="MBV2361002.1"/>
    </source>
</evidence>
<evidence type="ECO:0000313" key="3">
    <source>
        <dbReference type="Proteomes" id="UP001166293"/>
    </source>
</evidence>
<dbReference type="EMBL" id="JAHRWL010000002">
    <property type="protein sequence ID" value="MBV2361002.1"/>
    <property type="molecule type" value="Genomic_DNA"/>
</dbReference>
<evidence type="ECO:0000259" key="1">
    <source>
        <dbReference type="Pfam" id="PF01557"/>
    </source>
</evidence>
<keyword evidence="2" id="KW-0378">Hydrolase</keyword>
<organism evidence="2 3">
    <name type="scientific">Thalassococcus arenae</name>
    <dbReference type="NCBI Taxonomy" id="2851652"/>
    <lineage>
        <taxon>Bacteria</taxon>
        <taxon>Pseudomonadati</taxon>
        <taxon>Pseudomonadota</taxon>
        <taxon>Alphaproteobacteria</taxon>
        <taxon>Rhodobacterales</taxon>
        <taxon>Roseobacteraceae</taxon>
        <taxon>Thalassococcus</taxon>
    </lineage>
</organism>
<comment type="caution">
    <text evidence="2">The sequence shown here is derived from an EMBL/GenBank/DDBJ whole genome shotgun (WGS) entry which is preliminary data.</text>
</comment>
<name>A0ABS6NAG6_9RHOB</name>
<dbReference type="Proteomes" id="UP001166293">
    <property type="component" value="Unassembled WGS sequence"/>
</dbReference>
<dbReference type="RefSeq" id="WP_217779342.1">
    <property type="nucleotide sequence ID" value="NZ_JAHRWL010000002.1"/>
</dbReference>
<proteinExistence type="predicted"/>
<feature type="domain" description="Fumarylacetoacetase-like C-terminal" evidence="1">
    <location>
        <begin position="27"/>
        <end position="223"/>
    </location>
</feature>
<dbReference type="GO" id="GO:0016787">
    <property type="term" value="F:hydrolase activity"/>
    <property type="evidence" value="ECO:0007669"/>
    <property type="project" value="UniProtKB-KW"/>
</dbReference>
<sequence length="229" mass="24337">MAYLFPPRPQPALSVQGTDALYPVARIFCVGRNYVEHAREMGGEVDREAPFYFTKSPHHIALTGTTLPYPPGTSDYHHEVELVVALGAPLVAATEAEAMDAVYGYGVGLDMTRRDLQAQAKDKRRPWDIGKDVEGSAVLGPLTPAADFGTPGPQRIALTVNGETRQQAHLSDMVWPVGPLLAHLSGLYTLGAGDLVMMGTPAGVGPVRPGDALEATLDGCAPLHVAFKA</sequence>
<dbReference type="PANTHER" id="PTHR11820">
    <property type="entry name" value="ACYLPYRUVASE"/>
    <property type="match status" value="1"/>
</dbReference>
<accession>A0ABS6NAG6</accession>
<gene>
    <name evidence="2" type="ORF">KUH32_14655</name>
</gene>
<keyword evidence="3" id="KW-1185">Reference proteome</keyword>
<dbReference type="Pfam" id="PF01557">
    <property type="entry name" value="FAA_hydrolase"/>
    <property type="match status" value="1"/>
</dbReference>
<dbReference type="PANTHER" id="PTHR11820:SF90">
    <property type="entry name" value="FLUTATHIONE S-TRANSFERASE"/>
    <property type="match status" value="1"/>
</dbReference>
<reference evidence="2" key="1">
    <citation type="submission" date="2021-06" db="EMBL/GenBank/DDBJ databases">
        <title>Thalassococcus sp. CAU 1522 isolated from sea sand, Republic of Korea.</title>
        <authorList>
            <person name="Kim W."/>
        </authorList>
    </citation>
    <scope>NUCLEOTIDE SEQUENCE</scope>
    <source>
        <strain evidence="2">CAU 1522</strain>
    </source>
</reference>
<protein>
    <submittedName>
        <fullName evidence="2">Fumarylacetoacetate hydrolase family protein</fullName>
    </submittedName>
</protein>